<evidence type="ECO:0000313" key="3">
    <source>
        <dbReference type="EMBL" id="RSL17733.1"/>
    </source>
</evidence>
<feature type="domain" description="DZANK-type" evidence="2">
    <location>
        <begin position="122"/>
        <end position="165"/>
    </location>
</feature>
<keyword evidence="1" id="KW-0812">Transmembrane</keyword>
<feature type="transmembrane region" description="Helical" evidence="1">
    <location>
        <begin position="94"/>
        <end position="114"/>
    </location>
</feature>
<evidence type="ECO:0000259" key="2">
    <source>
        <dbReference type="Pfam" id="PF12773"/>
    </source>
</evidence>
<proteinExistence type="predicted"/>
<dbReference type="InterPro" id="IPR025874">
    <property type="entry name" value="DZR"/>
</dbReference>
<keyword evidence="1" id="KW-0472">Membrane</keyword>
<evidence type="ECO:0000256" key="1">
    <source>
        <dbReference type="SAM" id="Phobius"/>
    </source>
</evidence>
<feature type="transmembrane region" description="Helical" evidence="1">
    <location>
        <begin position="65"/>
        <end position="82"/>
    </location>
</feature>
<dbReference type="Pfam" id="PF12773">
    <property type="entry name" value="DZR"/>
    <property type="match status" value="1"/>
</dbReference>
<keyword evidence="1" id="KW-1133">Transmembrane helix</keyword>
<feature type="transmembrane region" description="Helical" evidence="1">
    <location>
        <begin position="26"/>
        <end position="45"/>
    </location>
</feature>
<organism evidence="3 4">
    <name type="scientific">Edaphobacter aggregans</name>
    <dbReference type="NCBI Taxonomy" id="570835"/>
    <lineage>
        <taxon>Bacteria</taxon>
        <taxon>Pseudomonadati</taxon>
        <taxon>Acidobacteriota</taxon>
        <taxon>Terriglobia</taxon>
        <taxon>Terriglobales</taxon>
        <taxon>Acidobacteriaceae</taxon>
        <taxon>Edaphobacter</taxon>
    </lineage>
</organism>
<dbReference type="AlphaFoldDB" id="A0A3R9R4I1"/>
<keyword evidence="4" id="KW-1185">Reference proteome</keyword>
<sequence>MTITWKPKTNRSEEAQAGGEDRLSMIPAWSVVLAIAVFAGVQYLFHGVMPHHKHEMLPMRLLMGYAWGTAFASYVLLVGYVSRDVKRRNMPAGLWMLIVGLMPGGIGAVVYFLLRQPALTPCPHCSTELTANVHFCPQCQFQLAPVCGRCFRGVQITDVYCVQCGHDLAEDHTPARLRAYSD</sequence>
<dbReference type="Proteomes" id="UP000269669">
    <property type="component" value="Unassembled WGS sequence"/>
</dbReference>
<reference evidence="3 4" key="1">
    <citation type="submission" date="2018-12" db="EMBL/GenBank/DDBJ databases">
        <title>Sequencing of bacterial isolates from soil warming experiment in Harvard Forest, Massachusetts, USA.</title>
        <authorList>
            <person name="Deangelis K."/>
        </authorList>
    </citation>
    <scope>NUCLEOTIDE SEQUENCE [LARGE SCALE GENOMIC DNA]</scope>
    <source>
        <strain evidence="3 4">EB153</strain>
    </source>
</reference>
<dbReference type="EMBL" id="RSDW01000001">
    <property type="protein sequence ID" value="RSL17733.1"/>
    <property type="molecule type" value="Genomic_DNA"/>
</dbReference>
<name>A0A3R9R4I1_9BACT</name>
<dbReference type="RefSeq" id="WP_125486180.1">
    <property type="nucleotide sequence ID" value="NZ_RSDW01000001.1"/>
</dbReference>
<accession>A0A3R9R4I1</accession>
<comment type="caution">
    <text evidence="3">The sequence shown here is derived from an EMBL/GenBank/DDBJ whole genome shotgun (WGS) entry which is preliminary data.</text>
</comment>
<evidence type="ECO:0000313" key="4">
    <source>
        <dbReference type="Proteomes" id="UP000269669"/>
    </source>
</evidence>
<protein>
    <recommendedName>
        <fullName evidence="2">DZANK-type domain-containing protein</fullName>
    </recommendedName>
</protein>
<dbReference type="OrthoDB" id="9806695at2"/>
<gene>
    <name evidence="3" type="ORF">EDE15_3276</name>
</gene>